<proteinExistence type="predicted"/>
<keyword evidence="2" id="KW-1185">Reference proteome</keyword>
<protein>
    <recommendedName>
        <fullName evidence="3">Metal-binding protein</fullName>
    </recommendedName>
</protein>
<name>U5QFM2_GLOK1</name>
<dbReference type="KEGG" id="glj:GKIL_1521"/>
<sequence length="171" mass="19251">MMLRPIDLRALATSPTRKVELVIDQPLAGFESLTPVQGELQVIHRGDFLEVRGTARTIVTLSCDRCLKRFNHRLQTDFEEVIWLSDGEEELPLELEVTAANLDESIPRDGKLDPLDLVYQHLCLELPTRNLCDADCQGVALKDADAQSTDQRWSALTQLLTQLELSDPERG</sequence>
<gene>
    <name evidence="1" type="ORF">GKIL_1521</name>
</gene>
<dbReference type="Pfam" id="PF02620">
    <property type="entry name" value="YceD"/>
    <property type="match status" value="1"/>
</dbReference>
<dbReference type="InterPro" id="IPR003772">
    <property type="entry name" value="YceD"/>
</dbReference>
<dbReference type="AlphaFoldDB" id="U5QFM2"/>
<evidence type="ECO:0008006" key="3">
    <source>
        <dbReference type="Google" id="ProtNLM"/>
    </source>
</evidence>
<dbReference type="eggNOG" id="COG1399">
    <property type="taxonomic scope" value="Bacteria"/>
</dbReference>
<dbReference type="Proteomes" id="UP000017396">
    <property type="component" value="Chromosome"/>
</dbReference>
<evidence type="ECO:0000313" key="2">
    <source>
        <dbReference type="Proteomes" id="UP000017396"/>
    </source>
</evidence>
<dbReference type="EMBL" id="CP003587">
    <property type="protein sequence ID" value="AGY57767.1"/>
    <property type="molecule type" value="Genomic_DNA"/>
</dbReference>
<dbReference type="HOGENOM" id="CLU_135680_0_0_3"/>
<dbReference type="PATRIC" id="fig|1183438.3.peg.1500"/>
<reference evidence="1 2" key="1">
    <citation type="journal article" date="2013" name="PLoS ONE">
        <title>Cultivation and Complete Genome Sequencing of Gloeobacter kilaueensis sp. nov., from a Lava Cave in Kilauea Caldera, Hawai'i.</title>
        <authorList>
            <person name="Saw J.H."/>
            <person name="Schatz M."/>
            <person name="Brown M.V."/>
            <person name="Kunkel D.D."/>
            <person name="Foster J.S."/>
            <person name="Shick H."/>
            <person name="Christensen S."/>
            <person name="Hou S."/>
            <person name="Wan X."/>
            <person name="Donachie S.P."/>
        </authorList>
    </citation>
    <scope>NUCLEOTIDE SEQUENCE [LARGE SCALE GENOMIC DNA]</scope>
    <source>
        <strain evidence="2">JS</strain>
    </source>
</reference>
<dbReference type="RefSeq" id="WP_023172874.1">
    <property type="nucleotide sequence ID" value="NC_022600.1"/>
</dbReference>
<accession>U5QFM2</accession>
<evidence type="ECO:0000313" key="1">
    <source>
        <dbReference type="EMBL" id="AGY57767.1"/>
    </source>
</evidence>
<organism evidence="1 2">
    <name type="scientific">Gloeobacter kilaueensis (strain ATCC BAA-2537 / CCAP 1431/1 / ULC 316 / JS1)</name>
    <dbReference type="NCBI Taxonomy" id="1183438"/>
    <lineage>
        <taxon>Bacteria</taxon>
        <taxon>Bacillati</taxon>
        <taxon>Cyanobacteriota</taxon>
        <taxon>Cyanophyceae</taxon>
        <taxon>Gloeobacterales</taxon>
        <taxon>Gloeobacteraceae</taxon>
        <taxon>Gloeobacter</taxon>
    </lineage>
</organism>
<dbReference type="STRING" id="1183438.GKIL_1521"/>